<dbReference type="EMBL" id="UXUI01009613">
    <property type="protein sequence ID" value="VDD94040.1"/>
    <property type="molecule type" value="Genomic_DNA"/>
</dbReference>
<dbReference type="PANTHER" id="PTHR43827">
    <property type="entry name" value="2,5-DIKETO-D-GLUCONIC ACID REDUCTASE"/>
    <property type="match status" value="1"/>
</dbReference>
<evidence type="ECO:0000313" key="5">
    <source>
        <dbReference type="EMBL" id="VDD94040.1"/>
    </source>
</evidence>
<dbReference type="AlphaFoldDB" id="A0A0N4VF69"/>
<organism evidence="7">
    <name type="scientific">Enterobius vermicularis</name>
    <name type="common">Human pinworm</name>
    <dbReference type="NCBI Taxonomy" id="51028"/>
    <lineage>
        <taxon>Eukaryota</taxon>
        <taxon>Metazoa</taxon>
        <taxon>Ecdysozoa</taxon>
        <taxon>Nematoda</taxon>
        <taxon>Chromadorea</taxon>
        <taxon>Rhabditida</taxon>
        <taxon>Spirurina</taxon>
        <taxon>Oxyuridomorpha</taxon>
        <taxon>Oxyuroidea</taxon>
        <taxon>Oxyuridae</taxon>
        <taxon>Enterobius</taxon>
    </lineage>
</organism>
<keyword evidence="3" id="KW-0560">Oxidoreductase</keyword>
<evidence type="ECO:0000256" key="1">
    <source>
        <dbReference type="ARBA" id="ARBA00007905"/>
    </source>
</evidence>
<evidence type="ECO:0000256" key="3">
    <source>
        <dbReference type="ARBA" id="ARBA00023002"/>
    </source>
</evidence>
<dbReference type="PANTHER" id="PTHR43827:SF3">
    <property type="entry name" value="NADP-DEPENDENT OXIDOREDUCTASE DOMAIN-CONTAINING PROTEIN"/>
    <property type="match status" value="1"/>
</dbReference>
<proteinExistence type="inferred from homology"/>
<evidence type="ECO:0000256" key="2">
    <source>
        <dbReference type="ARBA" id="ARBA00022857"/>
    </source>
</evidence>
<comment type="similarity">
    <text evidence="1">Belongs to the aldo/keto reductase family.</text>
</comment>
<dbReference type="InterPro" id="IPR020471">
    <property type="entry name" value="AKR"/>
</dbReference>
<dbReference type="WBParaSite" id="EVEC_0000938101-mRNA-1">
    <property type="protein sequence ID" value="EVEC_0000938101-mRNA-1"/>
    <property type="gene ID" value="EVEC_0000938101"/>
</dbReference>
<dbReference type="GO" id="GO:0016616">
    <property type="term" value="F:oxidoreductase activity, acting on the CH-OH group of donors, NAD or NADP as acceptor"/>
    <property type="evidence" value="ECO:0007669"/>
    <property type="project" value="UniProtKB-ARBA"/>
</dbReference>
<dbReference type="Pfam" id="PF00248">
    <property type="entry name" value="Aldo_ket_red"/>
    <property type="match status" value="1"/>
</dbReference>
<keyword evidence="2" id="KW-0521">NADP</keyword>
<name>A0A0N4VF69_ENTVE</name>
<protein>
    <submittedName>
        <fullName evidence="7">Aldo_ket_red domain-containing protein</fullName>
    </submittedName>
</protein>
<accession>A0A0N4VF69</accession>
<dbReference type="InterPro" id="IPR036812">
    <property type="entry name" value="NAD(P)_OxRdtase_dom_sf"/>
</dbReference>
<sequence>MTDKENGLSTTIAGNIFTFQETSYTLPYFGIETGNLIEPLETKEFIEVAIRKGCRCFEVSLFNGNLEIISQAINDAIDRLNLKRTDIKLIATVEIQTDDVAAAVRRQIEETIDSLHTTFLDVVILRSPYAPGTTDSDTKNKRRRRLAYQELEALFCPFFLFFAVERKIRMFGLCNFEFHHIFEIKSFAKYPPSILQLEIHPHYYREDLIQFALEEKMFVQAKNLLGEFHPNFNNDNTIASVAESKQLTIPQLLTTWIIHCGFGLMLSVTNVEQLSDAIKACSVQLSDIEVNKLCKLNKDVSYCSED</sequence>
<evidence type="ECO:0000313" key="7">
    <source>
        <dbReference type="WBParaSite" id="EVEC_0000938101-mRNA-1"/>
    </source>
</evidence>
<dbReference type="InterPro" id="IPR023210">
    <property type="entry name" value="NADP_OxRdtase_dom"/>
</dbReference>
<evidence type="ECO:0000313" key="6">
    <source>
        <dbReference type="Proteomes" id="UP000274131"/>
    </source>
</evidence>
<evidence type="ECO:0000259" key="4">
    <source>
        <dbReference type="Pfam" id="PF00248"/>
    </source>
</evidence>
<feature type="domain" description="NADP-dependent oxidoreductase" evidence="4">
    <location>
        <begin position="37"/>
        <end position="297"/>
    </location>
</feature>
<dbReference type="Proteomes" id="UP000274131">
    <property type="component" value="Unassembled WGS sequence"/>
</dbReference>
<dbReference type="SUPFAM" id="SSF51430">
    <property type="entry name" value="NAD(P)-linked oxidoreductase"/>
    <property type="match status" value="1"/>
</dbReference>
<gene>
    <name evidence="5" type="ORF">EVEC_LOCUS8791</name>
</gene>
<dbReference type="Gene3D" id="3.20.20.100">
    <property type="entry name" value="NADP-dependent oxidoreductase domain"/>
    <property type="match status" value="1"/>
</dbReference>
<dbReference type="OrthoDB" id="416253at2759"/>
<dbReference type="PRINTS" id="PR00069">
    <property type="entry name" value="ALDKETRDTASE"/>
</dbReference>
<dbReference type="STRING" id="51028.A0A0N4VF69"/>
<reference evidence="5 6" key="2">
    <citation type="submission" date="2018-10" db="EMBL/GenBank/DDBJ databases">
        <authorList>
            <consortium name="Pathogen Informatics"/>
        </authorList>
    </citation>
    <scope>NUCLEOTIDE SEQUENCE [LARGE SCALE GENOMIC DNA]</scope>
</reference>
<keyword evidence="6" id="KW-1185">Reference proteome</keyword>
<reference evidence="7" key="1">
    <citation type="submission" date="2017-02" db="UniProtKB">
        <authorList>
            <consortium name="WormBaseParasite"/>
        </authorList>
    </citation>
    <scope>IDENTIFICATION</scope>
</reference>